<evidence type="ECO:0000259" key="1">
    <source>
        <dbReference type="Pfam" id="PF12697"/>
    </source>
</evidence>
<proteinExistence type="predicted"/>
<evidence type="ECO:0000313" key="2">
    <source>
        <dbReference type="EMBL" id="WNZ24576.1"/>
    </source>
</evidence>
<dbReference type="InterPro" id="IPR000073">
    <property type="entry name" value="AB_hydrolase_1"/>
</dbReference>
<dbReference type="PANTHER" id="PTHR46438">
    <property type="entry name" value="ALPHA/BETA-HYDROLASES SUPERFAMILY PROTEIN"/>
    <property type="match status" value="1"/>
</dbReference>
<accession>A0AA96WLP2</accession>
<dbReference type="PRINTS" id="PR00111">
    <property type="entry name" value="ABHYDROLASE"/>
</dbReference>
<dbReference type="RefSeq" id="WP_316430443.1">
    <property type="nucleotide sequence ID" value="NZ_CP053586.1"/>
</dbReference>
<dbReference type="Gene3D" id="3.40.50.1820">
    <property type="entry name" value="alpha/beta hydrolase"/>
    <property type="match status" value="1"/>
</dbReference>
<protein>
    <submittedName>
        <fullName evidence="2">Alpha/beta hydrolase</fullName>
    </submittedName>
</protein>
<dbReference type="GO" id="GO:0016787">
    <property type="term" value="F:hydrolase activity"/>
    <property type="evidence" value="ECO:0007669"/>
    <property type="project" value="UniProtKB-KW"/>
</dbReference>
<keyword evidence="2" id="KW-0378">Hydrolase</keyword>
<dbReference type="AlphaFoldDB" id="A0AA96WLP2"/>
<dbReference type="InterPro" id="IPR029058">
    <property type="entry name" value="AB_hydrolase_fold"/>
</dbReference>
<sequence>MLQFHPPGFGQQVIRTSLGVMVYYTQTSSPWLDGASQPASPLVFLHSLGGGSSAYEWSKVYPAFATTYRIIAPDLIGWGQSTHPQRDYRVDDYLQIFTELLEWIGEPVPVVASSLTAGLLIRLATQRPDLFSLLFLVAPAGYADFGADYGQNLAAHIASTPGVDRFIYSLGAANELAVQNFLAQFLFAEPSRVTPEMVAAYLTSAQQLNAEYAALASLRGDLCFDLARYVPQLQVPTVFVWGEQSRFSSPVTGQRLASLNSTIKQVQPIQQAGVLAHLERPSAVVSALRQALC</sequence>
<dbReference type="Pfam" id="PF12697">
    <property type="entry name" value="Abhydrolase_6"/>
    <property type="match status" value="1"/>
</dbReference>
<organism evidence="2">
    <name type="scientific">Leptolyngbya sp. NK1-12</name>
    <dbReference type="NCBI Taxonomy" id="2547451"/>
    <lineage>
        <taxon>Bacteria</taxon>
        <taxon>Bacillati</taxon>
        <taxon>Cyanobacteriota</taxon>
        <taxon>Cyanophyceae</taxon>
        <taxon>Leptolyngbyales</taxon>
        <taxon>Leptolyngbyaceae</taxon>
        <taxon>Leptolyngbya group</taxon>
        <taxon>Leptolyngbya</taxon>
    </lineage>
</organism>
<dbReference type="EMBL" id="CP053586">
    <property type="protein sequence ID" value="WNZ24576.1"/>
    <property type="molecule type" value="Genomic_DNA"/>
</dbReference>
<name>A0AA96WLP2_9CYAN</name>
<gene>
    <name evidence="2" type="ORF">HJG54_18105</name>
</gene>
<feature type="domain" description="AB hydrolase-1" evidence="1">
    <location>
        <begin position="42"/>
        <end position="286"/>
    </location>
</feature>
<dbReference type="SUPFAM" id="SSF53474">
    <property type="entry name" value="alpha/beta-Hydrolases"/>
    <property type="match status" value="1"/>
</dbReference>
<dbReference type="PANTHER" id="PTHR46438:SF2">
    <property type="entry name" value="ALPHA_BETA-HYDROLASES SUPERFAMILY PROTEIN"/>
    <property type="match status" value="1"/>
</dbReference>
<reference evidence="2" key="1">
    <citation type="submission" date="2020-05" db="EMBL/GenBank/DDBJ databases">
        <authorList>
            <person name="Zhu T."/>
            <person name="Keshari N."/>
            <person name="Lu X."/>
        </authorList>
    </citation>
    <scope>NUCLEOTIDE SEQUENCE</scope>
    <source>
        <strain evidence="2">NK1-12</strain>
    </source>
</reference>